<dbReference type="EMBL" id="BAAFSV010000001">
    <property type="protein sequence ID" value="GAB1311282.1"/>
    <property type="molecule type" value="Genomic_DNA"/>
</dbReference>
<name>A0ABQ0G0J8_9PEZI</name>
<gene>
    <name evidence="5" type="ORF">MFIFM68171_01492</name>
</gene>
<evidence type="ECO:0000256" key="1">
    <source>
        <dbReference type="PROSITE-ProRule" id="PRU00267"/>
    </source>
</evidence>
<dbReference type="RefSeq" id="XP_070913015.1">
    <property type="nucleotide sequence ID" value="XM_071056914.1"/>
</dbReference>
<feature type="region of interest" description="Disordered" evidence="3">
    <location>
        <begin position="59"/>
        <end position="103"/>
    </location>
</feature>
<evidence type="ECO:0000256" key="2">
    <source>
        <dbReference type="SAM" id="Coils"/>
    </source>
</evidence>
<feature type="region of interest" description="Disordered" evidence="3">
    <location>
        <begin position="324"/>
        <end position="344"/>
    </location>
</feature>
<evidence type="ECO:0000256" key="3">
    <source>
        <dbReference type="SAM" id="MobiDB-lite"/>
    </source>
</evidence>
<dbReference type="InterPro" id="IPR009071">
    <property type="entry name" value="HMG_box_dom"/>
</dbReference>
<proteinExistence type="predicted"/>
<feature type="compositionally biased region" description="Basic and acidic residues" evidence="3">
    <location>
        <begin position="61"/>
        <end position="71"/>
    </location>
</feature>
<evidence type="ECO:0000313" key="6">
    <source>
        <dbReference type="Proteomes" id="UP001628179"/>
    </source>
</evidence>
<feature type="coiled-coil region" evidence="2">
    <location>
        <begin position="108"/>
        <end position="147"/>
    </location>
</feature>
<dbReference type="InterPro" id="IPR036910">
    <property type="entry name" value="HMG_box_dom_sf"/>
</dbReference>
<organism evidence="5 6">
    <name type="scientific">Madurella fahalii</name>
    <dbReference type="NCBI Taxonomy" id="1157608"/>
    <lineage>
        <taxon>Eukaryota</taxon>
        <taxon>Fungi</taxon>
        <taxon>Dikarya</taxon>
        <taxon>Ascomycota</taxon>
        <taxon>Pezizomycotina</taxon>
        <taxon>Sordariomycetes</taxon>
        <taxon>Sordariomycetidae</taxon>
        <taxon>Sordariales</taxon>
        <taxon>Sordariales incertae sedis</taxon>
        <taxon>Madurella</taxon>
    </lineage>
</organism>
<accession>A0ABQ0G0J8</accession>
<dbReference type="Gene3D" id="1.10.30.10">
    <property type="entry name" value="High mobility group box domain"/>
    <property type="match status" value="2"/>
</dbReference>
<feature type="compositionally biased region" description="Basic residues" evidence="3">
    <location>
        <begin position="332"/>
        <end position="344"/>
    </location>
</feature>
<evidence type="ECO:0000259" key="4">
    <source>
        <dbReference type="PROSITE" id="PS50118"/>
    </source>
</evidence>
<feature type="domain" description="HMG box" evidence="4">
    <location>
        <begin position="261"/>
        <end position="328"/>
    </location>
</feature>
<comment type="caution">
    <text evidence="5">The sequence shown here is derived from an EMBL/GenBank/DDBJ whole genome shotgun (WGS) entry which is preliminary data.</text>
</comment>
<dbReference type="PROSITE" id="PS50118">
    <property type="entry name" value="HMG_BOX_2"/>
    <property type="match status" value="1"/>
</dbReference>
<keyword evidence="6" id="KW-1185">Reference proteome</keyword>
<keyword evidence="2" id="KW-0175">Coiled coil</keyword>
<feature type="DNA-binding region" description="HMG box" evidence="1">
    <location>
        <begin position="261"/>
        <end position="328"/>
    </location>
</feature>
<protein>
    <recommendedName>
        <fullName evidence="4">HMG box domain-containing protein</fullName>
    </recommendedName>
</protein>
<dbReference type="GeneID" id="98172237"/>
<evidence type="ECO:0000313" key="5">
    <source>
        <dbReference type="EMBL" id="GAB1311282.1"/>
    </source>
</evidence>
<sequence>MRSAIGLAAARHLRVGGRLSVCRASRFAVHVAGQSTTVIPSGFRVAAVFERGFAQASGGTKKLDASTEAKAKPKPKPKPKPRELAKTLATKKPTARKTTTKTAAAKKAAAKRAAARKAAAKKRAAEKEAALTEEEKVKRKIKALKKRALLDEPTRRGETAWAVYMSRALKDKLSGRPVSESGSFATALPEVAKEFKALPAAEVEKLAAEARENKLTNEITIKAWIESYTPQEINDANVARKTLKRLYKVSAGHTIKDPRIPDQPSPAFARYIKSRWNSSEFPGEQSVPEGMKKLIDEWRNLSDAERKPFQDAAQNDIAQWVKQKEAAGVIAQRKRRSRRHSESA</sequence>
<keyword evidence="1" id="KW-0539">Nucleus</keyword>
<dbReference type="Proteomes" id="UP001628179">
    <property type="component" value="Unassembled WGS sequence"/>
</dbReference>
<reference evidence="5 6" key="1">
    <citation type="submission" date="2024-09" db="EMBL/GenBank/DDBJ databases">
        <title>Itraconazole resistance in Madurella fahalii resulting from another homologue of gene encoding cytochrome P450 14-alpha sterol demethylase (CYP51).</title>
        <authorList>
            <person name="Yoshioka I."/>
            <person name="Fahal A.H."/>
            <person name="Kaneko S."/>
            <person name="Yaguchi T."/>
        </authorList>
    </citation>
    <scope>NUCLEOTIDE SEQUENCE [LARGE SCALE GENOMIC DNA]</scope>
    <source>
        <strain evidence="5 6">IFM 68171</strain>
    </source>
</reference>
<dbReference type="SUPFAM" id="SSF47095">
    <property type="entry name" value="HMG-box"/>
    <property type="match status" value="2"/>
</dbReference>
<keyword evidence="1" id="KW-0238">DNA-binding</keyword>